<comment type="subcellular location">
    <subcellularLocation>
        <location evidence="1 7">Cell membrane</location>
        <topology evidence="1 7">Multi-pass membrane protein</topology>
    </subcellularLocation>
</comment>
<gene>
    <name evidence="9" type="ORF">EDC14_101461</name>
</gene>
<protein>
    <submittedName>
        <fullName evidence="9">Multiple sugar transport system permease protein</fullName>
    </submittedName>
</protein>
<comment type="caution">
    <text evidence="9">The sequence shown here is derived from an EMBL/GenBank/DDBJ whole genome shotgun (WGS) entry which is preliminary data.</text>
</comment>
<dbReference type="Pfam" id="PF00528">
    <property type="entry name" value="BPD_transp_1"/>
    <property type="match status" value="1"/>
</dbReference>
<accession>A0A4R1RNF6</accession>
<evidence type="ECO:0000256" key="7">
    <source>
        <dbReference type="RuleBase" id="RU363032"/>
    </source>
</evidence>
<feature type="transmembrane region" description="Helical" evidence="7">
    <location>
        <begin position="183"/>
        <end position="204"/>
    </location>
</feature>
<keyword evidence="3" id="KW-1003">Cell membrane</keyword>
<dbReference type="SUPFAM" id="SSF161098">
    <property type="entry name" value="MetI-like"/>
    <property type="match status" value="1"/>
</dbReference>
<dbReference type="EMBL" id="SLUN01000014">
    <property type="protein sequence ID" value="TCL67372.1"/>
    <property type="molecule type" value="Genomic_DNA"/>
</dbReference>
<dbReference type="Proteomes" id="UP000295008">
    <property type="component" value="Unassembled WGS sequence"/>
</dbReference>
<evidence type="ECO:0000259" key="8">
    <source>
        <dbReference type="PROSITE" id="PS50928"/>
    </source>
</evidence>
<feature type="transmembrane region" description="Helical" evidence="7">
    <location>
        <begin position="108"/>
        <end position="128"/>
    </location>
</feature>
<dbReference type="PANTHER" id="PTHR43744:SF12">
    <property type="entry name" value="ABC TRANSPORTER PERMEASE PROTEIN MG189-RELATED"/>
    <property type="match status" value="1"/>
</dbReference>
<dbReference type="Gene3D" id="1.10.3720.10">
    <property type="entry name" value="MetI-like"/>
    <property type="match status" value="1"/>
</dbReference>
<evidence type="ECO:0000313" key="10">
    <source>
        <dbReference type="Proteomes" id="UP000295008"/>
    </source>
</evidence>
<evidence type="ECO:0000313" key="9">
    <source>
        <dbReference type="EMBL" id="TCL67372.1"/>
    </source>
</evidence>
<comment type="similarity">
    <text evidence="7">Belongs to the binding-protein-dependent transport system permease family.</text>
</comment>
<evidence type="ECO:0000256" key="4">
    <source>
        <dbReference type="ARBA" id="ARBA00022692"/>
    </source>
</evidence>
<keyword evidence="2 7" id="KW-0813">Transport</keyword>
<feature type="domain" description="ABC transmembrane type-1" evidence="8">
    <location>
        <begin position="71"/>
        <end position="265"/>
    </location>
</feature>
<feature type="transmembrane region" description="Helical" evidence="7">
    <location>
        <begin position="244"/>
        <end position="264"/>
    </location>
</feature>
<keyword evidence="9" id="KW-0762">Sugar transport</keyword>
<dbReference type="InterPro" id="IPR035906">
    <property type="entry name" value="MetI-like_sf"/>
</dbReference>
<keyword evidence="6 7" id="KW-0472">Membrane</keyword>
<dbReference type="CDD" id="cd06261">
    <property type="entry name" value="TM_PBP2"/>
    <property type="match status" value="1"/>
</dbReference>
<feature type="transmembrane region" description="Helical" evidence="7">
    <location>
        <begin position="75"/>
        <end position="96"/>
    </location>
</feature>
<evidence type="ECO:0000256" key="3">
    <source>
        <dbReference type="ARBA" id="ARBA00022475"/>
    </source>
</evidence>
<dbReference type="PROSITE" id="PS50928">
    <property type="entry name" value="ABC_TM1"/>
    <property type="match status" value="1"/>
</dbReference>
<dbReference type="OrthoDB" id="187395at2"/>
<dbReference type="AlphaFoldDB" id="A0A4R1RNF6"/>
<organism evidence="9 10">
    <name type="scientific">Hydrogenispora ethanolica</name>
    <dbReference type="NCBI Taxonomy" id="1082276"/>
    <lineage>
        <taxon>Bacteria</taxon>
        <taxon>Bacillati</taxon>
        <taxon>Bacillota</taxon>
        <taxon>Hydrogenispora</taxon>
    </lineage>
</organism>
<proteinExistence type="inferred from homology"/>
<evidence type="ECO:0000256" key="6">
    <source>
        <dbReference type="ARBA" id="ARBA00023136"/>
    </source>
</evidence>
<keyword evidence="4 7" id="KW-0812">Transmembrane</keyword>
<dbReference type="PANTHER" id="PTHR43744">
    <property type="entry name" value="ABC TRANSPORTER PERMEASE PROTEIN MG189-RELATED-RELATED"/>
    <property type="match status" value="1"/>
</dbReference>
<evidence type="ECO:0000256" key="2">
    <source>
        <dbReference type="ARBA" id="ARBA00022448"/>
    </source>
</evidence>
<feature type="transmembrane region" description="Helical" evidence="7">
    <location>
        <begin position="140"/>
        <end position="162"/>
    </location>
</feature>
<evidence type="ECO:0000256" key="5">
    <source>
        <dbReference type="ARBA" id="ARBA00022989"/>
    </source>
</evidence>
<keyword evidence="5 7" id="KW-1133">Transmembrane helix</keyword>
<dbReference type="GO" id="GO:0005886">
    <property type="term" value="C:plasma membrane"/>
    <property type="evidence" value="ECO:0007669"/>
    <property type="project" value="UniProtKB-SubCell"/>
</dbReference>
<evidence type="ECO:0000256" key="1">
    <source>
        <dbReference type="ARBA" id="ARBA00004651"/>
    </source>
</evidence>
<name>A0A4R1RNF6_HYDET</name>
<dbReference type="GO" id="GO:0055085">
    <property type="term" value="P:transmembrane transport"/>
    <property type="evidence" value="ECO:0007669"/>
    <property type="project" value="InterPro"/>
</dbReference>
<feature type="transmembrane region" description="Helical" evidence="7">
    <location>
        <begin position="12"/>
        <end position="33"/>
    </location>
</feature>
<dbReference type="InterPro" id="IPR000515">
    <property type="entry name" value="MetI-like"/>
</dbReference>
<keyword evidence="10" id="KW-1185">Reference proteome</keyword>
<sequence>MEKIFKAAAQTLKWLFILIMVAFTLYPVFYTLVGSLKTNAELISGSTLLPSRWMFSNYSAAFRQGNFMQYTWNSVYLSAIVTVLALITSSLTGYVLARHEFPGRKLLLGMHLAFMFVSLGAVSLYPQYRLMHSLGLTGNLLGLALVLTGGQGTNIFLTIGFIKTLPKELDEAALIDGCSFFRVYWNVILPLLRPILGVVALFTFRTAWNDYITSFVFTMSNPLLKPLTVAVVSLRYSANAAAEWNIMTAGASIALLPVLILYCFTRKQFISGLTAGSVKG</sequence>
<reference evidence="9 10" key="1">
    <citation type="submission" date="2019-03" db="EMBL/GenBank/DDBJ databases">
        <title>Genomic Encyclopedia of Type Strains, Phase IV (KMG-IV): sequencing the most valuable type-strain genomes for metagenomic binning, comparative biology and taxonomic classification.</title>
        <authorList>
            <person name="Goeker M."/>
        </authorList>
    </citation>
    <scope>NUCLEOTIDE SEQUENCE [LARGE SCALE GENOMIC DNA]</scope>
    <source>
        <strain evidence="9 10">LX-B</strain>
    </source>
</reference>